<accession>A0A1R3JYP4</accession>
<keyword evidence="2" id="KW-1185">Reference proteome</keyword>
<proteinExistence type="predicted"/>
<organism evidence="1 2">
    <name type="scientific">Corchorus olitorius</name>
    <dbReference type="NCBI Taxonomy" id="93759"/>
    <lineage>
        <taxon>Eukaryota</taxon>
        <taxon>Viridiplantae</taxon>
        <taxon>Streptophyta</taxon>
        <taxon>Embryophyta</taxon>
        <taxon>Tracheophyta</taxon>
        <taxon>Spermatophyta</taxon>
        <taxon>Magnoliopsida</taxon>
        <taxon>eudicotyledons</taxon>
        <taxon>Gunneridae</taxon>
        <taxon>Pentapetalae</taxon>
        <taxon>rosids</taxon>
        <taxon>malvids</taxon>
        <taxon>Malvales</taxon>
        <taxon>Malvaceae</taxon>
        <taxon>Grewioideae</taxon>
        <taxon>Apeibeae</taxon>
        <taxon>Corchorus</taxon>
    </lineage>
</organism>
<dbReference type="EMBL" id="AWUE01015022">
    <property type="protein sequence ID" value="OMO99930.1"/>
    <property type="molecule type" value="Genomic_DNA"/>
</dbReference>
<evidence type="ECO:0000313" key="2">
    <source>
        <dbReference type="Proteomes" id="UP000187203"/>
    </source>
</evidence>
<reference evidence="2" key="1">
    <citation type="submission" date="2013-09" db="EMBL/GenBank/DDBJ databases">
        <title>Corchorus olitorius genome sequencing.</title>
        <authorList>
            <person name="Alam M."/>
            <person name="Haque M.S."/>
            <person name="Islam M.S."/>
            <person name="Emdad E.M."/>
            <person name="Islam M.M."/>
            <person name="Ahmed B."/>
            <person name="Halim A."/>
            <person name="Hossen Q.M.M."/>
            <person name="Hossain M.Z."/>
            <person name="Ahmed R."/>
            <person name="Khan M.M."/>
            <person name="Islam R."/>
            <person name="Rashid M.M."/>
            <person name="Khan S.A."/>
            <person name="Rahman M.S."/>
            <person name="Alam M."/>
            <person name="Yahiya A.S."/>
            <person name="Khan M.S."/>
            <person name="Azam M.S."/>
            <person name="Haque T."/>
            <person name="Lashkar M.Z.H."/>
            <person name="Akhand A.I."/>
            <person name="Morshed G."/>
            <person name="Roy S."/>
            <person name="Uddin K.S."/>
            <person name="Rabeya T."/>
            <person name="Hossain A.S."/>
            <person name="Chowdhury A."/>
            <person name="Snigdha A.R."/>
            <person name="Mortoza M.S."/>
            <person name="Matin S.A."/>
            <person name="Hoque S.M.E."/>
            <person name="Islam M.K."/>
            <person name="Roy D.K."/>
            <person name="Haider R."/>
            <person name="Moosa M.M."/>
            <person name="Elias S.M."/>
            <person name="Hasan A.M."/>
            <person name="Jahan S."/>
            <person name="Shafiuddin M."/>
            <person name="Mahmood N."/>
            <person name="Shommy N.S."/>
        </authorList>
    </citation>
    <scope>NUCLEOTIDE SEQUENCE [LARGE SCALE GENOMIC DNA]</scope>
    <source>
        <strain evidence="2">cv. O-4</strain>
    </source>
</reference>
<protein>
    <submittedName>
        <fullName evidence="1">Uncharacterized protein</fullName>
    </submittedName>
</protein>
<comment type="caution">
    <text evidence="1">The sequence shown here is derived from an EMBL/GenBank/DDBJ whole genome shotgun (WGS) entry which is preliminary data.</text>
</comment>
<dbReference type="Proteomes" id="UP000187203">
    <property type="component" value="Unassembled WGS sequence"/>
</dbReference>
<evidence type="ECO:0000313" key="1">
    <source>
        <dbReference type="EMBL" id="OMO99930.1"/>
    </source>
</evidence>
<name>A0A1R3JYP4_9ROSI</name>
<gene>
    <name evidence="1" type="ORF">COLO4_13019</name>
</gene>
<dbReference type="AlphaFoldDB" id="A0A1R3JYP4"/>
<sequence>MDNLTPMEDLTPEARQIVQICQAEMSYPNRHHGYNHAIRRKSALRETIKLLIGMYSQKIDMKSKESLLTWLDFSNFEIPSGEEIPQRLQHNHIQHEIYTRGLANYFNLVLTMKQQIQQPERVEMNGGFPAIEFVGDTERLMFITTEPNYDFRIMLKFSINPLTGRASHTLELLMDFLGNSLGGASCSTCGKSPISSPFDLEIPTATRILVYNAAGAGNENFSEYLASHYFNENPHLTIVTETRLSGTESRKARENLIFEQSHSLNASGFCGGLWLLWRIMVALE</sequence>